<dbReference type="GO" id="GO:0003700">
    <property type="term" value="F:DNA-binding transcription factor activity"/>
    <property type="evidence" value="ECO:0007669"/>
    <property type="project" value="TreeGrafter"/>
</dbReference>
<dbReference type="Proteomes" id="UP000183180">
    <property type="component" value="Unassembled WGS sequence"/>
</dbReference>
<dbReference type="SUPFAM" id="SSF46689">
    <property type="entry name" value="Homeodomain-like"/>
    <property type="match status" value="1"/>
</dbReference>
<evidence type="ECO:0000256" key="2">
    <source>
        <dbReference type="ARBA" id="ARBA00023015"/>
    </source>
</evidence>
<evidence type="ECO:0000256" key="3">
    <source>
        <dbReference type="ARBA" id="ARBA00023125"/>
    </source>
</evidence>
<evidence type="ECO:0000256" key="5">
    <source>
        <dbReference type="PROSITE-ProRule" id="PRU00335"/>
    </source>
</evidence>
<feature type="domain" description="HTH tetR-type" evidence="6">
    <location>
        <begin position="28"/>
        <end position="88"/>
    </location>
</feature>
<dbReference type="SUPFAM" id="SSF48498">
    <property type="entry name" value="Tetracyclin repressor-like, C-terminal domain"/>
    <property type="match status" value="1"/>
</dbReference>
<evidence type="ECO:0000256" key="1">
    <source>
        <dbReference type="ARBA" id="ARBA00022491"/>
    </source>
</evidence>
<evidence type="ECO:0000256" key="4">
    <source>
        <dbReference type="ARBA" id="ARBA00023163"/>
    </source>
</evidence>
<dbReference type="Pfam" id="PF13977">
    <property type="entry name" value="TetR_C_6"/>
    <property type="match status" value="1"/>
</dbReference>
<dbReference type="PRINTS" id="PR00455">
    <property type="entry name" value="HTHTETR"/>
</dbReference>
<evidence type="ECO:0000313" key="8">
    <source>
        <dbReference type="Proteomes" id="UP000183180"/>
    </source>
</evidence>
<protein>
    <submittedName>
        <fullName evidence="7">DNA-binding transcriptional regulator, AcrR family</fullName>
    </submittedName>
</protein>
<keyword evidence="3 5" id="KW-0238">DNA-binding</keyword>
<dbReference type="InterPro" id="IPR050109">
    <property type="entry name" value="HTH-type_TetR-like_transc_reg"/>
</dbReference>
<dbReference type="InterPro" id="IPR001647">
    <property type="entry name" value="HTH_TetR"/>
</dbReference>
<accession>A0A1H2KZZ9</accession>
<dbReference type="Gene3D" id="1.10.357.10">
    <property type="entry name" value="Tetracycline Repressor, domain 2"/>
    <property type="match status" value="1"/>
</dbReference>
<feature type="DNA-binding region" description="H-T-H motif" evidence="5">
    <location>
        <begin position="51"/>
        <end position="70"/>
    </location>
</feature>
<keyword evidence="4" id="KW-0804">Transcription</keyword>
<proteinExistence type="predicted"/>
<organism evidence="7 8">
    <name type="scientific">Gordonia westfalica</name>
    <dbReference type="NCBI Taxonomy" id="158898"/>
    <lineage>
        <taxon>Bacteria</taxon>
        <taxon>Bacillati</taxon>
        <taxon>Actinomycetota</taxon>
        <taxon>Actinomycetes</taxon>
        <taxon>Mycobacteriales</taxon>
        <taxon>Gordoniaceae</taxon>
        <taxon>Gordonia</taxon>
    </lineage>
</organism>
<dbReference type="Pfam" id="PF00440">
    <property type="entry name" value="TetR_N"/>
    <property type="match status" value="1"/>
</dbReference>
<dbReference type="EMBL" id="FNLM01000034">
    <property type="protein sequence ID" value="SDU73911.1"/>
    <property type="molecule type" value="Genomic_DNA"/>
</dbReference>
<dbReference type="InterPro" id="IPR039538">
    <property type="entry name" value="BetI_C"/>
</dbReference>
<evidence type="ECO:0000259" key="6">
    <source>
        <dbReference type="PROSITE" id="PS50977"/>
    </source>
</evidence>
<evidence type="ECO:0000313" key="7">
    <source>
        <dbReference type="EMBL" id="SDU73911.1"/>
    </source>
</evidence>
<dbReference type="GO" id="GO:0000976">
    <property type="term" value="F:transcription cis-regulatory region binding"/>
    <property type="evidence" value="ECO:0007669"/>
    <property type="project" value="TreeGrafter"/>
</dbReference>
<dbReference type="InterPro" id="IPR009057">
    <property type="entry name" value="Homeodomain-like_sf"/>
</dbReference>
<reference evidence="7 8" key="1">
    <citation type="submission" date="2016-10" db="EMBL/GenBank/DDBJ databases">
        <authorList>
            <person name="de Groot N.N."/>
        </authorList>
    </citation>
    <scope>NUCLEOTIDE SEQUENCE [LARGE SCALE GENOMIC DNA]</scope>
    <source>
        <strain evidence="7 8">DSM 44215</strain>
    </source>
</reference>
<dbReference type="PROSITE" id="PS50977">
    <property type="entry name" value="HTH_TETR_2"/>
    <property type="match status" value="1"/>
</dbReference>
<gene>
    <name evidence="7" type="ORF">SAMN04488548_1344060</name>
</gene>
<keyword evidence="2" id="KW-0805">Transcription regulation</keyword>
<name>A0A1H2KZZ9_9ACTN</name>
<dbReference type="PANTHER" id="PTHR30055">
    <property type="entry name" value="HTH-TYPE TRANSCRIPTIONAL REGULATOR RUTR"/>
    <property type="match status" value="1"/>
</dbReference>
<sequence length="222" mass="24424">MRSAGSTIKNEYSFYTCRMPKISEERKLERSQQILDAARRCFAEKGFHRASMSDVIRESGLSAGAVYSYYSSKEQLIAAVARSVFLAYESGLGDLVDGDGAPASPEDAIRILAAHVLAEIAPLTEDFRMVMTIWGEAANNPELREIVREIIRGLRAVFEHVLVRWRDAGHELPGQPADLALPMVSVMQGVVVQQSLVGDVDVDAYVDTWCALMRAAGLGDEM</sequence>
<dbReference type="STRING" id="158898.SAMN04488548_1344060"/>
<keyword evidence="1" id="KW-0678">Repressor</keyword>
<dbReference type="PANTHER" id="PTHR30055:SF234">
    <property type="entry name" value="HTH-TYPE TRANSCRIPTIONAL REGULATOR BETI"/>
    <property type="match status" value="1"/>
</dbReference>
<dbReference type="AlphaFoldDB" id="A0A1H2KZZ9"/>
<dbReference type="InterPro" id="IPR036271">
    <property type="entry name" value="Tet_transcr_reg_TetR-rel_C_sf"/>
</dbReference>